<dbReference type="GO" id="GO:0046872">
    <property type="term" value="F:metal ion binding"/>
    <property type="evidence" value="ECO:0007669"/>
    <property type="project" value="UniProtKB-KW"/>
</dbReference>
<dbReference type="InterPro" id="IPR003524">
    <property type="entry name" value="PNAcMuramoyl-5peptid_Trfase"/>
</dbReference>
<dbReference type="InterPro" id="IPR000715">
    <property type="entry name" value="Glycosyl_transferase_4"/>
</dbReference>
<dbReference type="Pfam" id="PF10555">
    <property type="entry name" value="MraY_sig1"/>
    <property type="match status" value="1"/>
</dbReference>
<feature type="transmembrane region" description="Helical" evidence="7">
    <location>
        <begin position="246"/>
        <end position="274"/>
    </location>
</feature>
<feature type="binding site" evidence="9">
    <location>
        <position position="242"/>
    </location>
    <ligand>
        <name>Mg(2+)</name>
        <dbReference type="ChEBI" id="CHEBI:18420"/>
    </ligand>
</feature>
<dbReference type="CDD" id="cd06852">
    <property type="entry name" value="GT_MraY"/>
    <property type="match status" value="1"/>
</dbReference>
<dbReference type="GO" id="GO:0005886">
    <property type="term" value="C:plasma membrane"/>
    <property type="evidence" value="ECO:0007669"/>
    <property type="project" value="UniProtKB-SubCell"/>
</dbReference>
<accession>A0A6N2T2B1</accession>
<evidence type="ECO:0000256" key="4">
    <source>
        <dbReference type="ARBA" id="ARBA00022692"/>
    </source>
</evidence>
<dbReference type="UniPathway" id="UPA00219"/>
<dbReference type="EMBL" id="CACRSL010000003">
    <property type="protein sequence ID" value="VYS99222.1"/>
    <property type="molecule type" value="Genomic_DNA"/>
</dbReference>
<dbReference type="InterPro" id="IPR018480">
    <property type="entry name" value="PNAcMuramoyl-5peptid_Trfase_CS"/>
</dbReference>
<organism evidence="10">
    <name type="scientific">uncultured Anaerotruncus sp</name>
    <dbReference type="NCBI Taxonomy" id="905011"/>
    <lineage>
        <taxon>Bacteria</taxon>
        <taxon>Bacillati</taxon>
        <taxon>Bacillota</taxon>
        <taxon>Clostridia</taxon>
        <taxon>Eubacteriales</taxon>
        <taxon>Oscillospiraceae</taxon>
        <taxon>Anaerotruncus</taxon>
        <taxon>environmental samples</taxon>
    </lineage>
</organism>
<keyword evidence="6 7" id="KW-0472">Membrane</keyword>
<keyword evidence="7" id="KW-0133">Cell shape</keyword>
<dbReference type="HAMAP" id="MF_00038">
    <property type="entry name" value="MraY"/>
    <property type="match status" value="1"/>
</dbReference>
<dbReference type="GO" id="GO:0071555">
    <property type="term" value="P:cell wall organization"/>
    <property type="evidence" value="ECO:0007669"/>
    <property type="project" value="UniProtKB-KW"/>
</dbReference>
<feature type="transmembrane region" description="Helical" evidence="7">
    <location>
        <begin position="89"/>
        <end position="108"/>
    </location>
</feature>
<keyword evidence="4 7" id="KW-0812">Transmembrane</keyword>
<feature type="transmembrane region" description="Helical" evidence="7">
    <location>
        <begin position="216"/>
        <end position="234"/>
    </location>
</feature>
<dbReference type="PROSITE" id="PS01347">
    <property type="entry name" value="MRAY_1"/>
    <property type="match status" value="1"/>
</dbReference>
<feature type="transmembrane region" description="Helical" evidence="7">
    <location>
        <begin position="128"/>
        <end position="144"/>
    </location>
</feature>
<keyword evidence="7" id="KW-1003">Cell membrane</keyword>
<dbReference type="NCBIfam" id="TIGR00445">
    <property type="entry name" value="mraY"/>
    <property type="match status" value="1"/>
</dbReference>
<comment type="similarity">
    <text evidence="2 7">Belongs to the glycosyltransferase 4 family. MraY subfamily.</text>
</comment>
<evidence type="ECO:0000256" key="7">
    <source>
        <dbReference type="HAMAP-Rule" id="MF_00038"/>
    </source>
</evidence>
<feature type="transmembrane region" description="Helical" evidence="7">
    <location>
        <begin position="189"/>
        <end position="210"/>
    </location>
</feature>
<dbReference type="EC" id="2.7.8.13" evidence="7 8"/>
<proteinExistence type="inferred from homology"/>
<evidence type="ECO:0000256" key="9">
    <source>
        <dbReference type="PIRSR" id="PIRSR600715-1"/>
    </source>
</evidence>
<keyword evidence="7 9" id="KW-0460">Magnesium</keyword>
<evidence type="ECO:0000256" key="8">
    <source>
        <dbReference type="NCBIfam" id="TIGR00445"/>
    </source>
</evidence>
<dbReference type="PROSITE" id="PS01348">
    <property type="entry name" value="MRAY_2"/>
    <property type="match status" value="1"/>
</dbReference>
<comment type="cofactor">
    <cofactor evidence="7 9">
        <name>Mg(2+)</name>
        <dbReference type="ChEBI" id="CHEBI:18420"/>
    </cofactor>
</comment>
<comment type="pathway">
    <text evidence="7">Cell wall biogenesis; peptidoglycan biosynthesis.</text>
</comment>
<keyword evidence="5 7" id="KW-1133">Transmembrane helix</keyword>
<dbReference type="Pfam" id="PF00953">
    <property type="entry name" value="Glycos_transf_4"/>
    <property type="match status" value="1"/>
</dbReference>
<feature type="transmembrane region" description="Helical" evidence="7">
    <location>
        <begin position="6"/>
        <end position="28"/>
    </location>
</feature>
<evidence type="ECO:0000256" key="2">
    <source>
        <dbReference type="ARBA" id="ARBA00005583"/>
    </source>
</evidence>
<keyword evidence="7" id="KW-0132">Cell division</keyword>
<gene>
    <name evidence="7 10" type="primary">mraY</name>
    <name evidence="10" type="ORF">AULFYP135_01207</name>
</gene>
<comment type="catalytic activity">
    <reaction evidence="7">
        <text>UDP-N-acetyl-alpha-D-muramoyl-L-alanyl-gamma-D-glutamyl-meso-2,6-diaminopimeloyl-D-alanyl-D-alanine + di-trans,octa-cis-undecaprenyl phosphate = di-trans,octa-cis-undecaprenyl diphospho-N-acetyl-alpha-D-muramoyl-L-alanyl-D-glutamyl-meso-2,6-diaminopimeloyl-D-alanyl-D-alanine + UMP</text>
        <dbReference type="Rhea" id="RHEA:28386"/>
        <dbReference type="ChEBI" id="CHEBI:57865"/>
        <dbReference type="ChEBI" id="CHEBI:60392"/>
        <dbReference type="ChEBI" id="CHEBI:61386"/>
        <dbReference type="ChEBI" id="CHEBI:61387"/>
        <dbReference type="EC" id="2.7.8.13"/>
    </reaction>
</comment>
<evidence type="ECO:0000256" key="6">
    <source>
        <dbReference type="ARBA" id="ARBA00023136"/>
    </source>
</evidence>
<feature type="transmembrane region" description="Helical" evidence="7">
    <location>
        <begin position="313"/>
        <end position="333"/>
    </location>
</feature>
<evidence type="ECO:0000256" key="1">
    <source>
        <dbReference type="ARBA" id="ARBA00004141"/>
    </source>
</evidence>
<reference evidence="10" key="1">
    <citation type="submission" date="2019-11" db="EMBL/GenBank/DDBJ databases">
        <authorList>
            <person name="Feng L."/>
        </authorList>
    </citation>
    <scope>NUCLEOTIDE SEQUENCE</scope>
    <source>
        <strain evidence="10">AundefinedLFYP135</strain>
    </source>
</reference>
<feature type="transmembrane region" description="Helical" evidence="7">
    <location>
        <begin position="56"/>
        <end position="77"/>
    </location>
</feature>
<keyword evidence="3 7" id="KW-0808">Transferase</keyword>
<comment type="function">
    <text evidence="7">Catalyzes the initial step of the lipid cycle reactions in the biosynthesis of the cell wall peptidoglycan: transfers peptidoglycan precursor phospho-MurNAc-pentapeptide from UDP-MurNAc-pentapeptide onto the lipid carrier undecaprenyl phosphate, yielding undecaprenyl-pyrophosphoryl-MurNAc-pentapeptide, known as lipid I.</text>
</comment>
<protein>
    <recommendedName>
        <fullName evidence="7 8">Phospho-N-acetylmuramoyl-pentapeptide-transferase</fullName>
        <ecNumber evidence="7 8">2.7.8.13</ecNumber>
    </recommendedName>
    <alternativeName>
        <fullName evidence="7">UDP-MurNAc-pentapeptide phosphotransferase</fullName>
    </alternativeName>
</protein>
<feature type="binding site" evidence="9">
    <location>
        <position position="182"/>
    </location>
    <ligand>
        <name>Mg(2+)</name>
        <dbReference type="ChEBI" id="CHEBI:18420"/>
    </ligand>
</feature>
<feature type="transmembrane region" description="Helical" evidence="7">
    <location>
        <begin position="156"/>
        <end position="177"/>
    </location>
</feature>
<dbReference type="PANTHER" id="PTHR22926:SF5">
    <property type="entry name" value="PHOSPHO-N-ACETYLMURAMOYL-PENTAPEPTIDE-TRANSFERASE HOMOLOG"/>
    <property type="match status" value="1"/>
</dbReference>
<dbReference type="AlphaFoldDB" id="A0A6N2T2B1"/>
<dbReference type="GO" id="GO:0008360">
    <property type="term" value="P:regulation of cell shape"/>
    <property type="evidence" value="ECO:0007669"/>
    <property type="project" value="UniProtKB-KW"/>
</dbReference>
<dbReference type="GO" id="GO:0009252">
    <property type="term" value="P:peptidoglycan biosynthetic process"/>
    <property type="evidence" value="ECO:0007669"/>
    <property type="project" value="UniProtKB-UniRule"/>
</dbReference>
<keyword evidence="7" id="KW-0961">Cell wall biogenesis/degradation</keyword>
<keyword evidence="7" id="KW-0573">Peptidoglycan synthesis</keyword>
<comment type="subcellular location">
    <subcellularLocation>
        <location evidence="7">Cell membrane</location>
        <topology evidence="7">Multi-pass membrane protein</topology>
    </subcellularLocation>
    <subcellularLocation>
        <location evidence="1">Membrane</location>
        <topology evidence="1">Multi-pass membrane protein</topology>
    </subcellularLocation>
</comment>
<keyword evidence="7 9" id="KW-0479">Metal-binding</keyword>
<dbReference type="GO" id="GO:0051301">
    <property type="term" value="P:cell division"/>
    <property type="evidence" value="ECO:0007669"/>
    <property type="project" value="UniProtKB-KW"/>
</dbReference>
<evidence type="ECO:0000256" key="3">
    <source>
        <dbReference type="ARBA" id="ARBA00022679"/>
    </source>
</evidence>
<evidence type="ECO:0000313" key="10">
    <source>
        <dbReference type="EMBL" id="VYS99222.1"/>
    </source>
</evidence>
<name>A0A6N2T2B1_9FIRM</name>
<dbReference type="GO" id="GO:0008963">
    <property type="term" value="F:phospho-N-acetylmuramoyl-pentapeptide-transferase activity"/>
    <property type="evidence" value="ECO:0007669"/>
    <property type="project" value="UniProtKB-UniRule"/>
</dbReference>
<keyword evidence="7" id="KW-0131">Cell cycle</keyword>
<sequence length="335" mass="35448">MDGLTTAIVTVTAFAVTAALGIWMIPFLHKLKYGQTILDIGPSWHKNKQGTPTMGGLMFIVGILVACAAGFALYAARSGGFNPIQQMENAKFAAGLLMAAAFGFIGFLDDYVKVSKKQNLGLTPSQKLVLQFGVAAFYLVSIRLSGDATTALPIPFFGYFDFGIFYYPLAAVGIVYITNSVNLTDGLDGLASSVTLMASLGFLVMGRMLGVVPAELMAAATAGGCVGFLVWNFYPAKVFMGDTGSMFLGGLVVAMAFSIGSPLILAFVGIIYIVESLSVVLQVISFKTTGKRIFKMSPIHHHFEMSGYSEVQIVAAFSLVTAVGAALAVFSIARL</sequence>
<evidence type="ECO:0000256" key="5">
    <source>
        <dbReference type="ARBA" id="ARBA00022989"/>
    </source>
</evidence>
<dbReference type="PANTHER" id="PTHR22926">
    <property type="entry name" value="PHOSPHO-N-ACETYLMURAMOYL-PENTAPEPTIDE-TRANSFERASE"/>
    <property type="match status" value="1"/>
</dbReference>